<dbReference type="GO" id="GO:0046417">
    <property type="term" value="P:chorismate metabolic process"/>
    <property type="evidence" value="ECO:0007669"/>
    <property type="project" value="InterPro"/>
</dbReference>
<evidence type="ECO:0000313" key="4">
    <source>
        <dbReference type="EMBL" id="OAD90008.1"/>
    </source>
</evidence>
<keyword evidence="2" id="KW-0808">Transferase</keyword>
<dbReference type="PANTHER" id="PTHR43018:SF1">
    <property type="entry name" value="PROTEIN AROA(G)"/>
    <property type="match status" value="1"/>
</dbReference>
<protein>
    <recommendedName>
        <fullName evidence="1">chorismate mutase</fullName>
        <ecNumber evidence="1">5.4.99.5</ecNumber>
    </recommendedName>
</protein>
<dbReference type="EMBL" id="LXIE01000050">
    <property type="protein sequence ID" value="OAD90008.1"/>
    <property type="molecule type" value="Genomic_DNA"/>
</dbReference>
<comment type="caution">
    <text evidence="4">The sequence shown here is derived from an EMBL/GenBank/DDBJ whole genome shotgun (WGS) entry which is preliminary data.</text>
</comment>
<sequence>MENNKNLRNWLNKMELAHPIVIAGPCSAETEEQVLKIAHQLKETDTTVMRAGIWKPRTRPGNFEGVGALGLKWLQKAKQETGLMTATEVANANHVDLALKHDVDILWVGARTTVSPFIVQEIADALKGTDKIVLIKNPVNPDLALWLGAVERFYESDVKNLGVIHRGFSTYEKTRYRNNPEWQIPIDLQNKFPDLPLILDPSHIAGRRDIIFDLCQTALDLNYDGLMVETHFDPDNAWSDAAQQITPAALRQMTIDLRIRKQEGDAVEFRNKLNTLRTKIDVLDHQLIESLGKRMKIADSIGALKKKNNVAILQTKRWNEVLGKMILEGEENQLSEEFILKIFKAIHQESINHQKKVINE</sequence>
<dbReference type="PANTHER" id="PTHR43018">
    <property type="entry name" value="PHOSPHO-2-DEHYDRO-3-DEOXYHEPTONATE ALDOLASE"/>
    <property type="match status" value="1"/>
</dbReference>
<dbReference type="OrthoDB" id="9780456at2"/>
<accession>A0A1A9L9Q8</accession>
<dbReference type="SMART" id="SM00830">
    <property type="entry name" value="CM_2"/>
    <property type="match status" value="1"/>
</dbReference>
<evidence type="ECO:0000259" key="3">
    <source>
        <dbReference type="PROSITE" id="PS51168"/>
    </source>
</evidence>
<dbReference type="InterPro" id="IPR002701">
    <property type="entry name" value="CM_II_prokaryot"/>
</dbReference>
<dbReference type="InterPro" id="IPR036979">
    <property type="entry name" value="CM_dom_sf"/>
</dbReference>
<evidence type="ECO:0000313" key="5">
    <source>
        <dbReference type="Proteomes" id="UP000077552"/>
    </source>
</evidence>
<dbReference type="RefSeq" id="WP_068763038.1">
    <property type="nucleotide sequence ID" value="NZ_LXIE01000050.1"/>
</dbReference>
<dbReference type="GO" id="GO:0004106">
    <property type="term" value="F:chorismate mutase activity"/>
    <property type="evidence" value="ECO:0007669"/>
    <property type="project" value="UniProtKB-EC"/>
</dbReference>
<dbReference type="EC" id="5.4.99.5" evidence="1"/>
<dbReference type="PROSITE" id="PS51168">
    <property type="entry name" value="CHORISMATE_MUT_2"/>
    <property type="match status" value="1"/>
</dbReference>
<dbReference type="InterPro" id="IPR006218">
    <property type="entry name" value="DAHP1/KDSA"/>
</dbReference>
<name>A0A1A9L9Q8_9FLAO</name>
<dbReference type="InterPro" id="IPR052899">
    <property type="entry name" value="Class-I_DAHP_synthase"/>
</dbReference>
<dbReference type="Proteomes" id="UP000077552">
    <property type="component" value="Unassembled WGS sequence"/>
</dbReference>
<dbReference type="SUPFAM" id="SSF48600">
    <property type="entry name" value="Chorismate mutase II"/>
    <property type="match status" value="1"/>
</dbReference>
<reference evidence="4 5" key="1">
    <citation type="submission" date="2016-05" db="EMBL/GenBank/DDBJ databases">
        <title>Genome sequencing of Vitellibacter soesokkakensis RSSK-12.</title>
        <authorList>
            <person name="Thevarajoo S."/>
            <person name="Selvaratnam C."/>
            <person name="Goh K.M."/>
            <person name="Chan K.-G."/>
            <person name="Chong C.S."/>
        </authorList>
    </citation>
    <scope>NUCLEOTIDE SEQUENCE [LARGE SCALE GENOMIC DNA]</scope>
    <source>
        <strain evidence="4 5">RSSK-12</strain>
    </source>
</reference>
<dbReference type="AlphaFoldDB" id="A0A1A9L9Q8"/>
<evidence type="ECO:0000256" key="2">
    <source>
        <dbReference type="ARBA" id="ARBA00022679"/>
    </source>
</evidence>
<dbReference type="Pfam" id="PF01817">
    <property type="entry name" value="CM_2"/>
    <property type="match status" value="1"/>
</dbReference>
<dbReference type="Pfam" id="PF00793">
    <property type="entry name" value="DAHP_synth_1"/>
    <property type="match status" value="1"/>
</dbReference>
<organism evidence="4 5">
    <name type="scientific">Aequorivita soesokkakensis</name>
    <dbReference type="NCBI Taxonomy" id="1385699"/>
    <lineage>
        <taxon>Bacteria</taxon>
        <taxon>Pseudomonadati</taxon>
        <taxon>Bacteroidota</taxon>
        <taxon>Flavobacteriia</taxon>
        <taxon>Flavobacteriales</taxon>
        <taxon>Flavobacteriaceae</taxon>
        <taxon>Aequorivita</taxon>
    </lineage>
</organism>
<keyword evidence="5" id="KW-1185">Reference proteome</keyword>
<proteinExistence type="predicted"/>
<dbReference type="Gene3D" id="3.20.20.70">
    <property type="entry name" value="Aldolase class I"/>
    <property type="match status" value="1"/>
</dbReference>
<dbReference type="SUPFAM" id="SSF51569">
    <property type="entry name" value="Aldolase"/>
    <property type="match status" value="1"/>
</dbReference>
<dbReference type="Gene3D" id="1.20.59.10">
    <property type="entry name" value="Chorismate mutase"/>
    <property type="match status" value="1"/>
</dbReference>
<feature type="domain" description="Chorismate mutase" evidence="3">
    <location>
        <begin position="267"/>
        <end position="358"/>
    </location>
</feature>
<evidence type="ECO:0000256" key="1">
    <source>
        <dbReference type="ARBA" id="ARBA00012404"/>
    </source>
</evidence>
<dbReference type="InterPro" id="IPR036263">
    <property type="entry name" value="Chorismate_II_sf"/>
</dbReference>
<dbReference type="InterPro" id="IPR013785">
    <property type="entry name" value="Aldolase_TIM"/>
</dbReference>
<gene>
    <name evidence="4" type="ORF">A7A78_07255</name>
</gene>
<dbReference type="GO" id="GO:0016740">
    <property type="term" value="F:transferase activity"/>
    <property type="evidence" value="ECO:0007669"/>
    <property type="project" value="UniProtKB-KW"/>
</dbReference>
<dbReference type="STRING" id="1385699.A7A78_07255"/>